<evidence type="ECO:0000313" key="1">
    <source>
        <dbReference type="EMBL" id="ANP79266.1"/>
    </source>
</evidence>
<dbReference type="EMBL" id="CP016230">
    <property type="protein sequence ID" value="ANP79266.1"/>
    <property type="molecule type" value="Genomic_DNA"/>
</dbReference>
<protein>
    <submittedName>
        <fullName evidence="1">Uncharacterized protein</fullName>
    </submittedName>
</protein>
<gene>
    <name evidence="1" type="ORF">A134_23380</name>
</gene>
<proteinExistence type="predicted"/>
<organism evidence="1">
    <name type="scientific">Vibrio crassostreae 9CS106</name>
    <dbReference type="NCBI Taxonomy" id="1191300"/>
    <lineage>
        <taxon>Bacteria</taxon>
        <taxon>Pseudomonadati</taxon>
        <taxon>Pseudomonadota</taxon>
        <taxon>Gammaproteobacteria</taxon>
        <taxon>Vibrionales</taxon>
        <taxon>Vibrionaceae</taxon>
        <taxon>Vibrio</taxon>
    </lineage>
</organism>
<reference evidence="1" key="1">
    <citation type="journal article" date="2012" name="Science">
        <title>Ecological populations of bacteria act as socially cohesive units of antibiotic production and resistance.</title>
        <authorList>
            <person name="Cordero O.X."/>
            <person name="Wildschutte H."/>
            <person name="Kirkup B."/>
            <person name="Proehl S."/>
            <person name="Ngo L."/>
            <person name="Hussain F."/>
            <person name="Le Roux F."/>
            <person name="Mincer T."/>
            <person name="Polz M.F."/>
        </authorList>
    </citation>
    <scope>NUCLEOTIDE SEQUENCE</scope>
    <source>
        <strain evidence="1">9CS106</strain>
    </source>
</reference>
<dbReference type="AlphaFoldDB" id="A0A1B1C358"/>
<name>A0A1B1C358_9VIBR</name>
<sequence>MKTYLLSLFVAQFPLPMADKPSLVSMSDNAIMPITRQALVGWWQCWFTFPLIGDRILNEHLRLDKDGSFSSQGTFEYFLSNQDKPALFSFSAQGNWDFYQHQLRLEYAPFDIEPMGELSEQYLNDIKKIYLSPSYKGTRRTVFDVELLREDSMTIGDEYDSWQCVR</sequence>
<reference evidence="1" key="2">
    <citation type="submission" date="2016-06" db="EMBL/GenBank/DDBJ databases">
        <title>Adaptive Radiation by Waves of Gene Transfer Leads to Fine-Scale Resource Partitioning in Marine Microbes.</title>
        <authorList>
            <person name="Hehemann J.-H."/>
            <person name="Arevalo P."/>
            <person name="Datta M.S."/>
            <person name="Yu X."/>
            <person name="Corzett C.H."/>
            <person name="Henschel A."/>
            <person name="Preheim S.P."/>
            <person name="Timberlake S."/>
            <person name="Alm E.J."/>
            <person name="Polz M.F."/>
        </authorList>
    </citation>
    <scope>NUCLEOTIDE SEQUENCE</scope>
    <source>
        <strain evidence="1">9CS106</strain>
    </source>
</reference>
<accession>A0A1B1C358</accession>